<gene>
    <name evidence="1" type="ORF">HDC11281</name>
</gene>
<dbReference type="VEuPathDB" id="VectorBase:FBgn0053285"/>
<evidence type="ECO:0000313" key="1">
    <source>
        <dbReference type="EMBL" id="DAA03099.1"/>
    </source>
</evidence>
<dbReference type="PANTHER" id="PTHR22437">
    <property type="entry name" value="WINGED HELIX DOMAIN-CONTAINING PROTEIN"/>
    <property type="match status" value="1"/>
</dbReference>
<dbReference type="HOGENOM" id="CLU_1241270_0_0_1"/>
<accession>Q6IKW0</accession>
<dbReference type="EMBL" id="BK002256">
    <property type="protein sequence ID" value="DAA03099.1"/>
    <property type="molecule type" value="Genomic_DNA"/>
</dbReference>
<dbReference type="OrthoDB" id="7840152at2759"/>
<name>Q6IKW0_DROME</name>
<dbReference type="GO" id="GO:0006357">
    <property type="term" value="P:regulation of transcription by RNA polymerase II"/>
    <property type="evidence" value="ECO:0007669"/>
    <property type="project" value="InterPro"/>
</dbReference>
<proteinExistence type="predicted"/>
<dbReference type="AlphaFoldDB" id="Q6IKW0"/>
<protein>
    <submittedName>
        <fullName evidence="1">HDC11281</fullName>
    </submittedName>
</protein>
<sequence>MGMDGHLGYRDGGGDADGYDDGVDRGKRQESHATYNFLAANAQCWWNGPLTAATRALKYAGHVAPGMLLVTAEPCALEVLRGAFARSVLKPPATYVISSVVKEEYARVSHPNRQRELAKKRLLFWAGRLQMMPHEVEGMSDGELNLRFENVKRKEAAFEQRKIDFERWAELNQLRYLMYEEQRKYNERYGHGGPSIWRILAMAQQDLEEKLQIDQLRGSCQRFPSPMSLMEERHSGGRQRFLEPVRSSLCGCISDSDDDLELRTDPNSERYKDSLLPFFNEYCNPHAKSEDSFKSNGESSNLGFCPLCNKKHLRLPPPF</sequence>
<dbReference type="InterPro" id="IPR040126">
    <property type="entry name" value="STOX1/2"/>
</dbReference>
<reference evidence="1" key="1">
    <citation type="journal article" date="2003" name="Genome Biol.">
        <title>An integrated gene annotation and transcriptional profiling approach towards the full gene content of the Drosophila genome.</title>
        <authorList>
            <person name="Hild M."/>
            <person name="Beckmann B."/>
            <person name="Haas S.A."/>
            <person name="Koch B."/>
            <person name="Solovyev V."/>
            <person name="Busold C."/>
            <person name="Fellenberg K."/>
            <person name="Boutros M."/>
            <person name="Vingron M."/>
            <person name="Sauer F."/>
            <person name="Hoheisel J.D."/>
            <person name="Paro R."/>
        </authorList>
    </citation>
    <scope>NUCLEOTIDE SEQUENCE</scope>
</reference>
<dbReference type="PANTHER" id="PTHR22437:SF0">
    <property type="entry name" value="FI21431P1"/>
    <property type="match status" value="1"/>
</dbReference>
<dbReference type="ExpressionAtlas" id="Q6IKW0">
    <property type="expression patterns" value="baseline and differential"/>
</dbReference>
<organism evidence="1">
    <name type="scientific">Drosophila melanogaster</name>
    <name type="common">Fruit fly</name>
    <dbReference type="NCBI Taxonomy" id="7227"/>
    <lineage>
        <taxon>Eukaryota</taxon>
        <taxon>Metazoa</taxon>
        <taxon>Ecdysozoa</taxon>
        <taxon>Arthropoda</taxon>
        <taxon>Hexapoda</taxon>
        <taxon>Insecta</taxon>
        <taxon>Pterygota</taxon>
        <taxon>Neoptera</taxon>
        <taxon>Endopterygota</taxon>
        <taxon>Diptera</taxon>
        <taxon>Brachycera</taxon>
        <taxon>Muscomorpha</taxon>
        <taxon>Ephydroidea</taxon>
        <taxon>Drosophilidae</taxon>
        <taxon>Drosophila</taxon>
        <taxon>Sophophora</taxon>
    </lineage>
</organism>